<feature type="domain" description="HTH merR-type" evidence="4">
    <location>
        <begin position="1"/>
        <end position="69"/>
    </location>
</feature>
<evidence type="ECO:0000256" key="1">
    <source>
        <dbReference type="ARBA" id="ARBA00023015"/>
    </source>
</evidence>
<dbReference type="InterPro" id="IPR009061">
    <property type="entry name" value="DNA-bd_dom_put_sf"/>
</dbReference>
<dbReference type="InterPro" id="IPR000551">
    <property type="entry name" value="MerR-type_HTH_dom"/>
</dbReference>
<keyword evidence="6" id="KW-1185">Reference proteome</keyword>
<dbReference type="AlphaFoldDB" id="A0A075K2K2"/>
<dbReference type="RefSeq" id="WP_019467172.1">
    <property type="nucleotide sequence ID" value="NZ_ALOY01000182.1"/>
</dbReference>
<reference evidence="5 6" key="1">
    <citation type="submission" date="2014-07" db="EMBL/GenBank/DDBJ databases">
        <title>Complete Genome Sequence of Dyella japonica Strain A8 Isolated from Malaysian Tropical Soil.</title>
        <authorList>
            <person name="Hui R.K.H."/>
            <person name="Chen J.-W."/>
            <person name="Chan K.-G."/>
            <person name="Leung F.C.C."/>
        </authorList>
    </citation>
    <scope>NUCLEOTIDE SEQUENCE [LARGE SCALE GENOMIC DNA]</scope>
    <source>
        <strain evidence="5 6">A8</strain>
    </source>
</reference>
<keyword evidence="1" id="KW-0805">Transcription regulation</keyword>
<dbReference type="PROSITE" id="PS50937">
    <property type="entry name" value="HTH_MERR_2"/>
    <property type="match status" value="1"/>
</dbReference>
<sequence>MKIGEPAKLSGLSASRIHFYEASGLLRTVERQAHGHRNYPPDVVSILSVIACAQAAGFLLDDIRHLLPITLGAGWHQEEWPSVIERKMVEIESLQTRLDSNKARLLMADEDIRNRPKNLGCVDRTQWVLDRLHERNAISAHHAVTPEARRSPTR</sequence>
<evidence type="ECO:0000256" key="2">
    <source>
        <dbReference type="ARBA" id="ARBA00023125"/>
    </source>
</evidence>
<name>A0A075K2K2_9GAMM</name>
<dbReference type="KEGG" id="dja:HY57_13040"/>
<proteinExistence type="predicted"/>
<keyword evidence="3" id="KW-0804">Transcription</keyword>
<evidence type="ECO:0000259" key="4">
    <source>
        <dbReference type="PROSITE" id="PS50937"/>
    </source>
</evidence>
<evidence type="ECO:0000256" key="3">
    <source>
        <dbReference type="ARBA" id="ARBA00023163"/>
    </source>
</evidence>
<dbReference type="PANTHER" id="PTHR30204">
    <property type="entry name" value="REDOX-CYCLING DRUG-SENSING TRANSCRIPTIONAL ACTIVATOR SOXR"/>
    <property type="match status" value="1"/>
</dbReference>
<gene>
    <name evidence="5" type="ORF">HY57_13040</name>
</gene>
<dbReference type="Proteomes" id="UP000027987">
    <property type="component" value="Chromosome"/>
</dbReference>
<dbReference type="OrthoDB" id="9808480at2"/>
<dbReference type="EMBL" id="CP008884">
    <property type="protein sequence ID" value="AIF48120.1"/>
    <property type="molecule type" value="Genomic_DNA"/>
</dbReference>
<dbReference type="InterPro" id="IPR047057">
    <property type="entry name" value="MerR_fam"/>
</dbReference>
<dbReference type="PANTHER" id="PTHR30204:SF94">
    <property type="entry name" value="HEAVY METAL-DEPENDENT TRANSCRIPTIONAL REGULATOR HI_0293-RELATED"/>
    <property type="match status" value="1"/>
</dbReference>
<dbReference type="Gene3D" id="1.10.1660.10">
    <property type="match status" value="1"/>
</dbReference>
<protein>
    <submittedName>
        <fullName evidence="5">MerR family transcriptional regulator</fullName>
    </submittedName>
</protein>
<dbReference type="Pfam" id="PF13411">
    <property type="entry name" value="MerR_1"/>
    <property type="match status" value="1"/>
</dbReference>
<dbReference type="STRING" id="1217721.HY57_13040"/>
<accession>A0A075K2K2</accession>
<evidence type="ECO:0000313" key="5">
    <source>
        <dbReference type="EMBL" id="AIF48120.1"/>
    </source>
</evidence>
<dbReference type="GO" id="GO:0003700">
    <property type="term" value="F:DNA-binding transcription factor activity"/>
    <property type="evidence" value="ECO:0007669"/>
    <property type="project" value="InterPro"/>
</dbReference>
<keyword evidence="2" id="KW-0238">DNA-binding</keyword>
<dbReference type="SMART" id="SM00422">
    <property type="entry name" value="HTH_MERR"/>
    <property type="match status" value="1"/>
</dbReference>
<evidence type="ECO:0000313" key="6">
    <source>
        <dbReference type="Proteomes" id="UP000027987"/>
    </source>
</evidence>
<dbReference type="SUPFAM" id="SSF46955">
    <property type="entry name" value="Putative DNA-binding domain"/>
    <property type="match status" value="1"/>
</dbReference>
<organism evidence="5 6">
    <name type="scientific">Dyella japonica A8</name>
    <dbReference type="NCBI Taxonomy" id="1217721"/>
    <lineage>
        <taxon>Bacteria</taxon>
        <taxon>Pseudomonadati</taxon>
        <taxon>Pseudomonadota</taxon>
        <taxon>Gammaproteobacteria</taxon>
        <taxon>Lysobacterales</taxon>
        <taxon>Rhodanobacteraceae</taxon>
        <taxon>Dyella</taxon>
    </lineage>
</organism>
<dbReference type="HOGENOM" id="CLU_060077_2_3_6"/>
<dbReference type="PATRIC" id="fig|1217721.7.peg.2686"/>
<dbReference type="GO" id="GO:0003677">
    <property type="term" value="F:DNA binding"/>
    <property type="evidence" value="ECO:0007669"/>
    <property type="project" value="UniProtKB-KW"/>
</dbReference>